<dbReference type="PANTHER" id="PTHR33991:SF1">
    <property type="entry name" value="DNA REPAIR PROTEIN RECO"/>
    <property type="match status" value="1"/>
</dbReference>
<dbReference type="InterPro" id="IPR037278">
    <property type="entry name" value="ARFGAP/RecO"/>
</dbReference>
<dbReference type="GO" id="GO:0006302">
    <property type="term" value="P:double-strand break repair"/>
    <property type="evidence" value="ECO:0007669"/>
    <property type="project" value="TreeGrafter"/>
</dbReference>
<dbReference type="STRING" id="146817.SAMN04488502_101765"/>
<keyword evidence="5 7" id="KW-0234">DNA repair</keyword>
<dbReference type="GO" id="GO:0043590">
    <property type="term" value="C:bacterial nucleoid"/>
    <property type="evidence" value="ECO:0007669"/>
    <property type="project" value="TreeGrafter"/>
</dbReference>
<dbReference type="SUPFAM" id="SSF50249">
    <property type="entry name" value="Nucleic acid-binding proteins"/>
    <property type="match status" value="1"/>
</dbReference>
<name>A0A1G9MRP9_9FIRM</name>
<dbReference type="EMBL" id="FNHB01000001">
    <property type="protein sequence ID" value="SDL76325.1"/>
    <property type="molecule type" value="Genomic_DNA"/>
</dbReference>
<dbReference type="AlphaFoldDB" id="A0A1G9MRP9"/>
<organism evidence="9 10">
    <name type="scientific">Dendrosporobacter quercicolus</name>
    <dbReference type="NCBI Taxonomy" id="146817"/>
    <lineage>
        <taxon>Bacteria</taxon>
        <taxon>Bacillati</taxon>
        <taxon>Bacillota</taxon>
        <taxon>Negativicutes</taxon>
        <taxon>Selenomonadales</taxon>
        <taxon>Sporomusaceae</taxon>
        <taxon>Dendrosporobacter</taxon>
    </lineage>
</organism>
<dbReference type="Gene3D" id="2.40.50.140">
    <property type="entry name" value="Nucleic acid-binding proteins"/>
    <property type="match status" value="1"/>
</dbReference>
<evidence type="ECO:0000256" key="5">
    <source>
        <dbReference type="ARBA" id="ARBA00023204"/>
    </source>
</evidence>
<evidence type="ECO:0000256" key="6">
    <source>
        <dbReference type="ARBA" id="ARBA00033409"/>
    </source>
</evidence>
<evidence type="ECO:0000256" key="1">
    <source>
        <dbReference type="ARBA" id="ARBA00007452"/>
    </source>
</evidence>
<dbReference type="InterPro" id="IPR003717">
    <property type="entry name" value="RecO"/>
</dbReference>
<dbReference type="PANTHER" id="PTHR33991">
    <property type="entry name" value="DNA REPAIR PROTEIN RECO"/>
    <property type="match status" value="1"/>
</dbReference>
<reference evidence="9 10" key="1">
    <citation type="submission" date="2016-10" db="EMBL/GenBank/DDBJ databases">
        <authorList>
            <person name="de Groot N.N."/>
        </authorList>
    </citation>
    <scope>NUCLEOTIDE SEQUENCE [LARGE SCALE GENOMIC DNA]</scope>
    <source>
        <strain evidence="9 10">DSM 1736</strain>
    </source>
</reference>
<evidence type="ECO:0000256" key="2">
    <source>
        <dbReference type="ARBA" id="ARBA00021310"/>
    </source>
</evidence>
<proteinExistence type="inferred from homology"/>
<protein>
    <recommendedName>
        <fullName evidence="2 7">DNA repair protein RecO</fullName>
    </recommendedName>
    <alternativeName>
        <fullName evidence="6 7">Recombination protein O</fullName>
    </alternativeName>
</protein>
<evidence type="ECO:0000256" key="4">
    <source>
        <dbReference type="ARBA" id="ARBA00023172"/>
    </source>
</evidence>
<keyword evidence="10" id="KW-1185">Reference proteome</keyword>
<evidence type="ECO:0000256" key="3">
    <source>
        <dbReference type="ARBA" id="ARBA00022763"/>
    </source>
</evidence>
<dbReference type="InterPro" id="IPR012340">
    <property type="entry name" value="NA-bd_OB-fold"/>
</dbReference>
<sequence length="249" mass="27581">MSQYLTEAILLSVRNWGEADKMVTVFSRNYGKITAIAYGCRRPQNRLAGVMQVFSQAELSIMPGKGLDTIKQGELKQSFRKIKENLDCMAYAAFINELVVEFCPDRQPEPLIYDLLIHTFSTITNRNPRLVALASAWQLLALAGYRPQVDCCVHCGQTIGPDEAYFSAEKGGSVCLHCEHQGLLAFSPHSQAFTANLLGLDWENLQGFSVNGATLRQTEQILTSYVVYLLGKPLKSLNFIQQVAGAPGE</sequence>
<evidence type="ECO:0000256" key="7">
    <source>
        <dbReference type="HAMAP-Rule" id="MF_00201"/>
    </source>
</evidence>
<accession>A0A1G9MRP9</accession>
<evidence type="ECO:0000313" key="9">
    <source>
        <dbReference type="EMBL" id="SDL76325.1"/>
    </source>
</evidence>
<gene>
    <name evidence="7" type="primary">recO</name>
    <name evidence="9" type="ORF">SAMN04488502_101765</name>
</gene>
<evidence type="ECO:0000259" key="8">
    <source>
        <dbReference type="Pfam" id="PF11967"/>
    </source>
</evidence>
<keyword evidence="4 7" id="KW-0233">DNA recombination</keyword>
<comment type="similarity">
    <text evidence="1 7">Belongs to the RecO family.</text>
</comment>
<dbReference type="NCBIfam" id="TIGR00613">
    <property type="entry name" value="reco"/>
    <property type="match status" value="1"/>
</dbReference>
<dbReference type="Proteomes" id="UP000214880">
    <property type="component" value="Unassembled WGS sequence"/>
</dbReference>
<comment type="function">
    <text evidence="7">Involved in DNA repair and RecF pathway recombination.</text>
</comment>
<dbReference type="HAMAP" id="MF_00201">
    <property type="entry name" value="RecO"/>
    <property type="match status" value="1"/>
</dbReference>
<feature type="domain" description="DNA replication/recombination mediator RecO N-terminal" evidence="8">
    <location>
        <begin position="1"/>
        <end position="79"/>
    </location>
</feature>
<dbReference type="Pfam" id="PF02565">
    <property type="entry name" value="RecO_C"/>
    <property type="match status" value="1"/>
</dbReference>
<dbReference type="InterPro" id="IPR042242">
    <property type="entry name" value="RecO_C"/>
</dbReference>
<evidence type="ECO:0000313" key="10">
    <source>
        <dbReference type="Proteomes" id="UP000214880"/>
    </source>
</evidence>
<dbReference type="Gene3D" id="1.20.1440.120">
    <property type="entry name" value="Recombination protein O, C-terminal domain"/>
    <property type="match status" value="1"/>
</dbReference>
<dbReference type="Pfam" id="PF11967">
    <property type="entry name" value="RecO_N"/>
    <property type="match status" value="1"/>
</dbReference>
<keyword evidence="3 7" id="KW-0227">DNA damage</keyword>
<dbReference type="SUPFAM" id="SSF57863">
    <property type="entry name" value="ArfGap/RecO-like zinc finger"/>
    <property type="match status" value="1"/>
</dbReference>
<dbReference type="GO" id="GO:0006310">
    <property type="term" value="P:DNA recombination"/>
    <property type="evidence" value="ECO:0007669"/>
    <property type="project" value="UniProtKB-UniRule"/>
</dbReference>
<dbReference type="InterPro" id="IPR022572">
    <property type="entry name" value="DNA_rep/recomb_RecO_N"/>
</dbReference>
<dbReference type="RefSeq" id="WP_092068462.1">
    <property type="nucleotide sequence ID" value="NZ_FNHB01000001.1"/>
</dbReference>
<dbReference type="OrthoDB" id="9797083at2"/>